<dbReference type="STRING" id="52247.A0A4T0X684"/>
<dbReference type="InterPro" id="IPR021211">
    <property type="entry name" value="SAM35"/>
</dbReference>
<evidence type="ECO:0000313" key="2">
    <source>
        <dbReference type="Proteomes" id="UP000307173"/>
    </source>
</evidence>
<sequence length="332" mass="38132">MAAPASWATFHNTFPKALYPQETHSEVYRGRQYSIGSTSKSTTRSSLFNLGVYNLFPLQFESNEDSHLFLAPVDPLCLLTLLSVIDRDGLKLPTSSDVLVDSSSPHFNKKCSVSILSYQAALDDQLPILIEDSINTEAKQVLRKIHHSKLINTLNSSNLSNENELTFNLINETLFDLYTLFLLDLDDETLLKYYSLFHYNYTETMQSITILSKFFAKSVRLHLLKRNDFYVRNPDTFNYFSSVITPKYTKLAYQSERTKIINNGKELLSLLNSVLVTEKFWNGEKAGIVDFQIASYIYSFSYMSKYIPFFKELIDENNALIRHNSDVLSSFI</sequence>
<comment type="caution">
    <text evidence="1">The sequence shown here is derived from an EMBL/GenBank/DDBJ whole genome shotgun (WGS) entry which is preliminary data.</text>
</comment>
<protein>
    <recommendedName>
        <fullName evidence="3">Mitochondrial outer membrane transport complex Sam37/metaxin N-terminal domain-containing protein</fullName>
    </recommendedName>
</protein>
<evidence type="ECO:0000313" key="1">
    <source>
        <dbReference type="EMBL" id="TID30512.1"/>
    </source>
</evidence>
<evidence type="ECO:0008006" key="3">
    <source>
        <dbReference type="Google" id="ProtNLM"/>
    </source>
</evidence>
<dbReference type="Pfam" id="PF10806">
    <property type="entry name" value="SAM35"/>
    <property type="match status" value="1"/>
</dbReference>
<name>A0A4T0X684_9ASCO</name>
<proteinExistence type="predicted"/>
<gene>
    <name evidence="1" type="ORF">CANINC_000865</name>
</gene>
<dbReference type="AlphaFoldDB" id="A0A4T0X684"/>
<dbReference type="Proteomes" id="UP000307173">
    <property type="component" value="Unassembled WGS sequence"/>
</dbReference>
<organism evidence="1 2">
    <name type="scientific">Pichia inconspicua</name>
    <dbReference type="NCBI Taxonomy" id="52247"/>
    <lineage>
        <taxon>Eukaryota</taxon>
        <taxon>Fungi</taxon>
        <taxon>Dikarya</taxon>
        <taxon>Ascomycota</taxon>
        <taxon>Saccharomycotina</taxon>
        <taxon>Pichiomycetes</taxon>
        <taxon>Pichiales</taxon>
        <taxon>Pichiaceae</taxon>
        <taxon>Pichia</taxon>
    </lineage>
</organism>
<keyword evidence="2" id="KW-1185">Reference proteome</keyword>
<reference evidence="1 2" key="1">
    <citation type="journal article" date="2019" name="Front. Genet.">
        <title>Whole-Genome Sequencing of the Opportunistic Yeast Pathogen Candida inconspicua Uncovers Its Hybrid Origin.</title>
        <authorList>
            <person name="Mixao V."/>
            <person name="Hansen A.P."/>
            <person name="Saus E."/>
            <person name="Boekhout T."/>
            <person name="Lass-Florl C."/>
            <person name="Gabaldon T."/>
        </authorList>
    </citation>
    <scope>NUCLEOTIDE SEQUENCE [LARGE SCALE GENOMIC DNA]</scope>
    <source>
        <strain evidence="1 2">CBS 180</strain>
    </source>
</reference>
<accession>A0A4T0X684</accession>
<dbReference type="OrthoDB" id="198787at2759"/>
<dbReference type="EMBL" id="SELW01000141">
    <property type="protein sequence ID" value="TID30512.1"/>
    <property type="molecule type" value="Genomic_DNA"/>
</dbReference>